<sequence>MILFLRSLLFYVGVILAILVFAPLSLMILPLPYPQRYRVMTKWGLFVIWWLRKTCNLNYQVYGLENLPTTAAIVLSKHQSAWETIAFQQIFPTQVWLLKRELFWIPLFGWALATLNPIAINRRRIHQSMQYIIEQGKQRLAQGLWIIIFPEGTRVAPGQQQRYGIGGALLAAQSGYPVVLVAHNSGQFWPSRGFIKRPGTIQVIIGPRLESTGKSAKEINLLAENWIEETMQRFVDN</sequence>
<dbReference type="AlphaFoldDB" id="A0A090AER0"/>
<dbReference type="PANTHER" id="PTHR10434:SF40">
    <property type="entry name" value="1-ACYL-SN-GLYCEROL-3-PHOSPHATE ACYLTRANSFERASE"/>
    <property type="match status" value="1"/>
</dbReference>
<evidence type="ECO:0000313" key="7">
    <source>
        <dbReference type="Proteomes" id="UP000031623"/>
    </source>
</evidence>
<dbReference type="STRING" id="40754.THII_1152"/>
<keyword evidence="4" id="KW-0812">Transmembrane</keyword>
<evidence type="ECO:0000256" key="3">
    <source>
        <dbReference type="ARBA" id="ARBA00023315"/>
    </source>
</evidence>
<evidence type="ECO:0000313" key="6">
    <source>
        <dbReference type="EMBL" id="BAP55449.1"/>
    </source>
</evidence>
<evidence type="ECO:0000259" key="5">
    <source>
        <dbReference type="SMART" id="SM00563"/>
    </source>
</evidence>
<reference evidence="6 7" key="1">
    <citation type="journal article" date="2014" name="ISME J.">
        <title>Ecophysiology of Thioploca ingrica as revealed by the complete genome sequence supplemented with proteomic evidence.</title>
        <authorList>
            <person name="Kojima H."/>
            <person name="Ogura Y."/>
            <person name="Yamamoto N."/>
            <person name="Togashi T."/>
            <person name="Mori H."/>
            <person name="Watanabe T."/>
            <person name="Nemoto F."/>
            <person name="Kurokawa K."/>
            <person name="Hayashi T."/>
            <person name="Fukui M."/>
        </authorList>
    </citation>
    <scope>NUCLEOTIDE SEQUENCE [LARGE SCALE GENOMIC DNA]</scope>
</reference>
<dbReference type="GO" id="GO:0006654">
    <property type="term" value="P:phosphatidic acid biosynthetic process"/>
    <property type="evidence" value="ECO:0007669"/>
    <property type="project" value="TreeGrafter"/>
</dbReference>
<dbReference type="GO" id="GO:0003841">
    <property type="term" value="F:1-acylglycerol-3-phosphate O-acyltransferase activity"/>
    <property type="evidence" value="ECO:0007669"/>
    <property type="project" value="TreeGrafter"/>
</dbReference>
<dbReference type="Pfam" id="PF01553">
    <property type="entry name" value="Acyltransferase"/>
    <property type="match status" value="1"/>
</dbReference>
<feature type="transmembrane region" description="Helical" evidence="4">
    <location>
        <begin position="9"/>
        <end position="33"/>
    </location>
</feature>
<comment type="pathway">
    <text evidence="1">Lipid metabolism.</text>
</comment>
<keyword evidence="4" id="KW-0472">Membrane</keyword>
<dbReference type="InterPro" id="IPR002123">
    <property type="entry name" value="Plipid/glycerol_acylTrfase"/>
</dbReference>
<dbReference type="CDD" id="cd07989">
    <property type="entry name" value="LPLAT_AGPAT-like"/>
    <property type="match status" value="1"/>
</dbReference>
<dbReference type="HOGENOM" id="CLU_027938_5_0_6"/>
<keyword evidence="3 6" id="KW-0012">Acyltransferase</keyword>
<gene>
    <name evidence="6" type="ORF">THII_1152</name>
</gene>
<dbReference type="SUPFAM" id="SSF69593">
    <property type="entry name" value="Glycerol-3-phosphate (1)-acyltransferase"/>
    <property type="match status" value="1"/>
</dbReference>
<dbReference type="KEGG" id="tig:THII_1152"/>
<evidence type="ECO:0000256" key="2">
    <source>
        <dbReference type="ARBA" id="ARBA00022679"/>
    </source>
</evidence>
<organism evidence="6 7">
    <name type="scientific">Thioploca ingrica</name>
    <dbReference type="NCBI Taxonomy" id="40754"/>
    <lineage>
        <taxon>Bacteria</taxon>
        <taxon>Pseudomonadati</taxon>
        <taxon>Pseudomonadota</taxon>
        <taxon>Gammaproteobacteria</taxon>
        <taxon>Thiotrichales</taxon>
        <taxon>Thiotrichaceae</taxon>
        <taxon>Thioploca</taxon>
    </lineage>
</organism>
<keyword evidence="2 6" id="KW-0808">Transferase</keyword>
<feature type="transmembrane region" description="Helical" evidence="4">
    <location>
        <begin position="102"/>
        <end position="120"/>
    </location>
</feature>
<feature type="domain" description="Phospholipid/glycerol acyltransferase" evidence="5">
    <location>
        <begin position="72"/>
        <end position="186"/>
    </location>
</feature>
<dbReference type="Proteomes" id="UP000031623">
    <property type="component" value="Chromosome"/>
</dbReference>
<name>A0A090AER0_9GAMM</name>
<dbReference type="PANTHER" id="PTHR10434">
    <property type="entry name" value="1-ACYL-SN-GLYCEROL-3-PHOSPHATE ACYLTRANSFERASE"/>
    <property type="match status" value="1"/>
</dbReference>
<dbReference type="EMBL" id="AP014633">
    <property type="protein sequence ID" value="BAP55449.1"/>
    <property type="molecule type" value="Genomic_DNA"/>
</dbReference>
<dbReference type="SMART" id="SM00563">
    <property type="entry name" value="PlsC"/>
    <property type="match status" value="1"/>
</dbReference>
<proteinExistence type="predicted"/>
<evidence type="ECO:0000256" key="1">
    <source>
        <dbReference type="ARBA" id="ARBA00005189"/>
    </source>
</evidence>
<keyword evidence="7" id="KW-1185">Reference proteome</keyword>
<keyword evidence="4" id="KW-1133">Transmembrane helix</keyword>
<accession>A0A090AER0</accession>
<evidence type="ECO:0000256" key="4">
    <source>
        <dbReference type="SAM" id="Phobius"/>
    </source>
</evidence>
<protein>
    <submittedName>
        <fullName evidence="6">Phospholipid/glycerol acyltransferase</fullName>
    </submittedName>
</protein>